<proteinExistence type="predicted"/>
<evidence type="ECO:0000313" key="2">
    <source>
        <dbReference type="Proteomes" id="UP000241769"/>
    </source>
</evidence>
<keyword evidence="2" id="KW-1185">Reference proteome</keyword>
<name>A0A2P6N7Q2_9EUKA</name>
<reference evidence="1 2" key="1">
    <citation type="journal article" date="2018" name="Genome Biol. Evol.">
        <title>Multiple Roots of Fruiting Body Formation in Amoebozoa.</title>
        <authorList>
            <person name="Hillmann F."/>
            <person name="Forbes G."/>
            <person name="Novohradska S."/>
            <person name="Ferling I."/>
            <person name="Riege K."/>
            <person name="Groth M."/>
            <person name="Westermann M."/>
            <person name="Marz M."/>
            <person name="Spaller T."/>
            <person name="Winckler T."/>
            <person name="Schaap P."/>
            <person name="Glockner G."/>
        </authorList>
    </citation>
    <scope>NUCLEOTIDE SEQUENCE [LARGE SCALE GENOMIC DNA]</scope>
    <source>
        <strain evidence="1 2">Jena</strain>
    </source>
</reference>
<accession>A0A2P6N7Q2</accession>
<evidence type="ECO:0000313" key="1">
    <source>
        <dbReference type="EMBL" id="PRP79979.1"/>
    </source>
</evidence>
<gene>
    <name evidence="1" type="ORF">PROFUN_05955</name>
</gene>
<dbReference type="AlphaFoldDB" id="A0A2P6N7Q2"/>
<sequence length="136" mass="15269">MDIQEESNILFDPFYVDNPTFFPNDNVLDAGRLSFTSQSLLLSSPLKSIHRTCISPSSPSSVAVTPQSSPFKVRYLVLRTLLALAGPAVLPILKPPPIQFRRRRRENYERGEATMAAWVNVLEEISTQLLKVWPGV</sequence>
<dbReference type="EMBL" id="MDYQ01000165">
    <property type="protein sequence ID" value="PRP79979.1"/>
    <property type="molecule type" value="Genomic_DNA"/>
</dbReference>
<protein>
    <submittedName>
        <fullName evidence="1">Uncharacterized protein</fullName>
    </submittedName>
</protein>
<dbReference type="InParanoid" id="A0A2P6N7Q2"/>
<comment type="caution">
    <text evidence="1">The sequence shown here is derived from an EMBL/GenBank/DDBJ whole genome shotgun (WGS) entry which is preliminary data.</text>
</comment>
<organism evidence="1 2">
    <name type="scientific">Planoprotostelium fungivorum</name>
    <dbReference type="NCBI Taxonomy" id="1890364"/>
    <lineage>
        <taxon>Eukaryota</taxon>
        <taxon>Amoebozoa</taxon>
        <taxon>Evosea</taxon>
        <taxon>Variosea</taxon>
        <taxon>Cavosteliida</taxon>
        <taxon>Cavosteliaceae</taxon>
        <taxon>Planoprotostelium</taxon>
    </lineage>
</organism>
<dbReference type="Proteomes" id="UP000241769">
    <property type="component" value="Unassembled WGS sequence"/>
</dbReference>